<sequence length="244" mass="29443">MICLLKYNLFILVVMKLVFNVLNKNHPLKNLWINMEQLTILIFKKRQKDIWNNQIKSQKKIIYWYNKKDQLPADQDDIIQWWGLSSQLNEVKNRPNSFILSDFHPLYLDIGVGNAFGDRYDKYQAWKDVYKWNPKIPHNFQGNILGGETLLWGETNNQNTHFQKLFLRSSILSDTLWNPEIKKQEQFWKFTQRLSDMEDRMNKYGFPVSPFTHSYCKRQLQQCFPQLYSTKLELLFMFIIVYLI</sequence>
<evidence type="ECO:0000256" key="2">
    <source>
        <dbReference type="SAM" id="SignalP"/>
    </source>
</evidence>
<feature type="chain" id="PRO_5035773854" description="Glycoside hydrolase family 20 catalytic domain-containing protein" evidence="2">
    <location>
        <begin position="24"/>
        <end position="244"/>
    </location>
</feature>
<keyword evidence="2" id="KW-0732">Signal</keyword>
<dbReference type="PANTHER" id="PTHR22600">
    <property type="entry name" value="BETA-HEXOSAMINIDASE"/>
    <property type="match status" value="1"/>
</dbReference>
<evidence type="ECO:0000313" key="4">
    <source>
        <dbReference type="EMBL" id="CAD8143514.1"/>
    </source>
</evidence>
<organism evidence="4 5">
    <name type="scientific">Paramecium pentaurelia</name>
    <dbReference type="NCBI Taxonomy" id="43138"/>
    <lineage>
        <taxon>Eukaryota</taxon>
        <taxon>Sar</taxon>
        <taxon>Alveolata</taxon>
        <taxon>Ciliophora</taxon>
        <taxon>Intramacronucleata</taxon>
        <taxon>Oligohymenophorea</taxon>
        <taxon>Peniculida</taxon>
        <taxon>Parameciidae</taxon>
        <taxon>Paramecium</taxon>
    </lineage>
</organism>
<keyword evidence="5" id="KW-1185">Reference proteome</keyword>
<dbReference type="PANTHER" id="PTHR22600:SF21">
    <property type="entry name" value="BETA-HEXOSAMINIDASE A"/>
    <property type="match status" value="1"/>
</dbReference>
<dbReference type="GO" id="GO:0030203">
    <property type="term" value="P:glycosaminoglycan metabolic process"/>
    <property type="evidence" value="ECO:0007669"/>
    <property type="project" value="TreeGrafter"/>
</dbReference>
<proteinExistence type="predicted"/>
<dbReference type="OrthoDB" id="428480at2759"/>
<reference evidence="4" key="1">
    <citation type="submission" date="2021-01" db="EMBL/GenBank/DDBJ databases">
        <authorList>
            <consortium name="Genoscope - CEA"/>
            <person name="William W."/>
        </authorList>
    </citation>
    <scope>NUCLEOTIDE SEQUENCE</scope>
</reference>
<dbReference type="GO" id="GO:0004563">
    <property type="term" value="F:beta-N-acetylhexosaminidase activity"/>
    <property type="evidence" value="ECO:0007669"/>
    <property type="project" value="InterPro"/>
</dbReference>
<comment type="caution">
    <text evidence="4">The sequence shown here is derived from an EMBL/GenBank/DDBJ whole genome shotgun (WGS) entry which is preliminary data.</text>
</comment>
<dbReference type="InterPro" id="IPR015883">
    <property type="entry name" value="Glyco_hydro_20_cat"/>
</dbReference>
<evidence type="ECO:0000259" key="3">
    <source>
        <dbReference type="Pfam" id="PF00728"/>
    </source>
</evidence>
<gene>
    <name evidence="4" type="ORF">PPENT_87.1.T0120267</name>
</gene>
<keyword evidence="1" id="KW-0378">Hydrolase</keyword>
<dbReference type="Pfam" id="PF00728">
    <property type="entry name" value="Glyco_hydro_20"/>
    <property type="match status" value="1"/>
</dbReference>
<name>A0A8S1SXN0_9CILI</name>
<feature type="signal peptide" evidence="2">
    <location>
        <begin position="1"/>
        <end position="23"/>
    </location>
</feature>
<feature type="domain" description="Glycoside hydrolase family 20 catalytic" evidence="3">
    <location>
        <begin position="54"/>
        <end position="179"/>
    </location>
</feature>
<dbReference type="EMBL" id="CAJJDO010000012">
    <property type="protein sequence ID" value="CAD8143514.1"/>
    <property type="molecule type" value="Genomic_DNA"/>
</dbReference>
<protein>
    <recommendedName>
        <fullName evidence="3">Glycoside hydrolase family 20 catalytic domain-containing protein</fullName>
    </recommendedName>
</protein>
<dbReference type="Proteomes" id="UP000689195">
    <property type="component" value="Unassembled WGS sequence"/>
</dbReference>
<evidence type="ECO:0000256" key="1">
    <source>
        <dbReference type="ARBA" id="ARBA00022801"/>
    </source>
</evidence>
<dbReference type="AlphaFoldDB" id="A0A8S1SXN0"/>
<dbReference type="GO" id="GO:0005975">
    <property type="term" value="P:carbohydrate metabolic process"/>
    <property type="evidence" value="ECO:0007669"/>
    <property type="project" value="InterPro"/>
</dbReference>
<dbReference type="InterPro" id="IPR025705">
    <property type="entry name" value="Beta_hexosaminidase_sua/sub"/>
</dbReference>
<evidence type="ECO:0000313" key="5">
    <source>
        <dbReference type="Proteomes" id="UP000689195"/>
    </source>
</evidence>
<dbReference type="GO" id="GO:0016020">
    <property type="term" value="C:membrane"/>
    <property type="evidence" value="ECO:0007669"/>
    <property type="project" value="TreeGrafter"/>
</dbReference>
<accession>A0A8S1SXN0</accession>